<dbReference type="PROSITE" id="PS50975">
    <property type="entry name" value="ATP_GRASP"/>
    <property type="match status" value="1"/>
</dbReference>
<reference evidence="4" key="1">
    <citation type="submission" date="2023-07" db="EMBL/GenBank/DDBJ databases">
        <title>Conexibacter stalactiti sp. nov., isolated from stalactites in a lava cave and emended description of the genus Conexibacter.</title>
        <authorList>
            <person name="Lee S.D."/>
        </authorList>
    </citation>
    <scope>NUCLEOTIDE SEQUENCE [LARGE SCALE GENOMIC DNA]</scope>
    <source>
        <strain evidence="4">KCTC 39840</strain>
    </source>
</reference>
<gene>
    <name evidence="3" type="ORF">R7226_18520</name>
</gene>
<evidence type="ECO:0000256" key="1">
    <source>
        <dbReference type="PROSITE-ProRule" id="PRU00409"/>
    </source>
</evidence>
<evidence type="ECO:0000313" key="3">
    <source>
        <dbReference type="EMBL" id="MDW5596347.1"/>
    </source>
</evidence>
<protein>
    <recommendedName>
        <fullName evidence="2">ATP-grasp domain-containing protein</fullName>
    </recommendedName>
</protein>
<comment type="caution">
    <text evidence="3">The sequence shown here is derived from an EMBL/GenBank/DDBJ whole genome shotgun (WGS) entry which is preliminary data.</text>
</comment>
<reference evidence="3 4" key="2">
    <citation type="submission" date="2023-10" db="EMBL/GenBank/DDBJ databases">
        <authorList>
            <person name="Han X.F."/>
        </authorList>
    </citation>
    <scope>NUCLEOTIDE SEQUENCE [LARGE SCALE GENOMIC DNA]</scope>
    <source>
        <strain evidence="3 4">KCTC 39840</strain>
    </source>
</reference>
<name>A0ABU4HUI9_9ACTN</name>
<feature type="domain" description="ATP-grasp" evidence="2">
    <location>
        <begin position="127"/>
        <end position="320"/>
    </location>
</feature>
<dbReference type="RefSeq" id="WP_318598730.1">
    <property type="nucleotide sequence ID" value="NZ_JAWSTH010000053.1"/>
</dbReference>
<keyword evidence="1" id="KW-0067">ATP-binding</keyword>
<accession>A0ABU4HUI9</accession>
<sequence length="406" mass="43559">MSAPAAPPPVPWPHVVVLEPHSAGLAVTRRMVARGGRVTVVTEPGHSWETRSRGVESVVEPFDGGAGWLAALRSIATSSGETVVLPATDRGSELLVKARDELPANLLAFERARGSSHLALMDKQTADAIARRAGVNVPWTTSIHDAAELEAALAQAPWPCVVKPILSHEWRMRYGEERTFLVEEAAKARELLAQPLADGLGMLLSQYIPGGDDDVEEAILVRLADGSYPVAFGCRKLRQYPRGFGATALGVSSPLVETTALARRVLDEAGFVGVAGVETKRHAVTGERWFLEVNVRMPAQWGLGDACGAEATPRLVAALAGRPLGPAPTPREGVRIVVPDIDVRVCRGLLREVPAWRRPALAAQLVRPWFGAGEVGVLNMRDPGPGLAWVSTIAGRRVPARLRKDR</sequence>
<keyword evidence="4" id="KW-1185">Reference proteome</keyword>
<evidence type="ECO:0000259" key="2">
    <source>
        <dbReference type="PROSITE" id="PS50975"/>
    </source>
</evidence>
<dbReference type="Proteomes" id="UP001284601">
    <property type="component" value="Unassembled WGS sequence"/>
</dbReference>
<dbReference type="SUPFAM" id="SSF56059">
    <property type="entry name" value="Glutathione synthetase ATP-binding domain-like"/>
    <property type="match status" value="1"/>
</dbReference>
<keyword evidence="1" id="KW-0547">Nucleotide-binding</keyword>
<organism evidence="3 4">
    <name type="scientific">Conexibacter stalactiti</name>
    <dbReference type="NCBI Taxonomy" id="1940611"/>
    <lineage>
        <taxon>Bacteria</taxon>
        <taxon>Bacillati</taxon>
        <taxon>Actinomycetota</taxon>
        <taxon>Thermoleophilia</taxon>
        <taxon>Solirubrobacterales</taxon>
        <taxon>Conexibacteraceae</taxon>
        <taxon>Conexibacter</taxon>
    </lineage>
</organism>
<dbReference type="EMBL" id="JAWSTH010000053">
    <property type="protein sequence ID" value="MDW5596347.1"/>
    <property type="molecule type" value="Genomic_DNA"/>
</dbReference>
<proteinExistence type="predicted"/>
<evidence type="ECO:0000313" key="4">
    <source>
        <dbReference type="Proteomes" id="UP001284601"/>
    </source>
</evidence>
<dbReference type="Gene3D" id="3.30.470.20">
    <property type="entry name" value="ATP-grasp fold, B domain"/>
    <property type="match status" value="1"/>
</dbReference>
<dbReference type="InterPro" id="IPR011761">
    <property type="entry name" value="ATP-grasp"/>
</dbReference>